<name>A0AA35WDH0_GEOBA</name>
<keyword evidence="3" id="KW-1185">Reference proteome</keyword>
<dbReference type="Proteomes" id="UP001174909">
    <property type="component" value="Unassembled WGS sequence"/>
</dbReference>
<reference evidence="2" key="1">
    <citation type="submission" date="2023-03" db="EMBL/GenBank/DDBJ databases">
        <authorList>
            <person name="Steffen K."/>
            <person name="Cardenas P."/>
        </authorList>
    </citation>
    <scope>NUCLEOTIDE SEQUENCE</scope>
</reference>
<protein>
    <submittedName>
        <fullName evidence="2">Uncharacterized protein</fullName>
    </submittedName>
</protein>
<feature type="region of interest" description="Disordered" evidence="1">
    <location>
        <begin position="74"/>
        <end position="93"/>
    </location>
</feature>
<dbReference type="EMBL" id="CASHTH010001539">
    <property type="protein sequence ID" value="CAI8016569.1"/>
    <property type="molecule type" value="Genomic_DNA"/>
</dbReference>
<comment type="caution">
    <text evidence="2">The sequence shown here is derived from an EMBL/GenBank/DDBJ whole genome shotgun (WGS) entry which is preliminary data.</text>
</comment>
<dbReference type="AlphaFoldDB" id="A0AA35WDH0"/>
<accession>A0AA35WDH0</accession>
<organism evidence="2 3">
    <name type="scientific">Geodia barretti</name>
    <name type="common">Barrett's horny sponge</name>
    <dbReference type="NCBI Taxonomy" id="519541"/>
    <lineage>
        <taxon>Eukaryota</taxon>
        <taxon>Metazoa</taxon>
        <taxon>Porifera</taxon>
        <taxon>Demospongiae</taxon>
        <taxon>Heteroscleromorpha</taxon>
        <taxon>Tetractinellida</taxon>
        <taxon>Astrophorina</taxon>
        <taxon>Geodiidae</taxon>
        <taxon>Geodia</taxon>
    </lineage>
</organism>
<evidence type="ECO:0000256" key="1">
    <source>
        <dbReference type="SAM" id="MobiDB-lite"/>
    </source>
</evidence>
<gene>
    <name evidence="2" type="ORF">GBAR_LOCUS10159</name>
</gene>
<evidence type="ECO:0000313" key="3">
    <source>
        <dbReference type="Proteomes" id="UP001174909"/>
    </source>
</evidence>
<sequence>MADGPDEFLLTLYNLRGWLGLGADVGAPELIDVALTRINSNVSNYDVFIRMLPDTGTMKAIVDAIIDMCPLSRTAVGRRDPDPVPLSQKASYL</sequence>
<feature type="non-terminal residue" evidence="2">
    <location>
        <position position="93"/>
    </location>
</feature>
<proteinExistence type="predicted"/>
<evidence type="ECO:0000313" key="2">
    <source>
        <dbReference type="EMBL" id="CAI8016569.1"/>
    </source>
</evidence>